<dbReference type="AlphaFoldDB" id="A0A3G9IDH5"/>
<evidence type="ECO:0000313" key="3">
    <source>
        <dbReference type="Proteomes" id="UP000271573"/>
    </source>
</evidence>
<protein>
    <recommendedName>
        <fullName evidence="1">Stress-response A/B barrel domain-containing protein</fullName>
    </recommendedName>
</protein>
<evidence type="ECO:0000259" key="1">
    <source>
        <dbReference type="PROSITE" id="PS51502"/>
    </source>
</evidence>
<proteinExistence type="predicted"/>
<sequence length="70" mass="7998">MALLRSFQPPGTTKWIIERSVDERKGVVIVEDATFESEAALDAFRVSEDHAEAVAFMKENADWLVGDWWE</sequence>
<dbReference type="InterPro" id="IPR011008">
    <property type="entry name" value="Dimeric_a/b-barrel"/>
</dbReference>
<keyword evidence="3" id="KW-1185">Reference proteome</keyword>
<dbReference type="KEGG" id="nbe:Back2_07090"/>
<reference evidence="2 3" key="1">
    <citation type="submission" date="2018-11" db="EMBL/GenBank/DDBJ databases">
        <title>Complete genome sequence of Nocardioides baekrokdamisoli strain KCTC 39748.</title>
        <authorList>
            <person name="Kang S.W."/>
            <person name="Lee K.C."/>
            <person name="Kim K.K."/>
            <person name="Kim J.S."/>
            <person name="Kim D.S."/>
            <person name="Ko S.H."/>
            <person name="Yang S.H."/>
            <person name="Shin Y.K."/>
            <person name="Lee J.S."/>
        </authorList>
    </citation>
    <scope>NUCLEOTIDE SEQUENCE [LARGE SCALE GENOMIC DNA]</scope>
    <source>
        <strain evidence="2 3">KCTC 39748</strain>
    </source>
</reference>
<gene>
    <name evidence="2" type="ORF">Back2_07090</name>
</gene>
<evidence type="ECO:0000313" key="2">
    <source>
        <dbReference type="EMBL" id="BBH16422.1"/>
    </source>
</evidence>
<accession>A0A3G9IDH5</accession>
<dbReference type="EMBL" id="AP019307">
    <property type="protein sequence ID" value="BBH16422.1"/>
    <property type="molecule type" value="Genomic_DNA"/>
</dbReference>
<feature type="domain" description="Stress-response A/B barrel" evidence="1">
    <location>
        <begin position="1"/>
        <end position="68"/>
    </location>
</feature>
<dbReference type="Proteomes" id="UP000271573">
    <property type="component" value="Chromosome"/>
</dbReference>
<organism evidence="2 3">
    <name type="scientific">Nocardioides baekrokdamisoli</name>
    <dbReference type="NCBI Taxonomy" id="1804624"/>
    <lineage>
        <taxon>Bacteria</taxon>
        <taxon>Bacillati</taxon>
        <taxon>Actinomycetota</taxon>
        <taxon>Actinomycetes</taxon>
        <taxon>Propionibacteriales</taxon>
        <taxon>Nocardioidaceae</taxon>
        <taxon>Nocardioides</taxon>
    </lineage>
</organism>
<dbReference type="InterPro" id="IPR013097">
    <property type="entry name" value="Dabb"/>
</dbReference>
<dbReference type="PROSITE" id="PS51502">
    <property type="entry name" value="S_R_A_B_BARREL"/>
    <property type="match status" value="1"/>
</dbReference>
<dbReference type="SUPFAM" id="SSF54909">
    <property type="entry name" value="Dimeric alpha+beta barrel"/>
    <property type="match status" value="1"/>
</dbReference>
<name>A0A3G9IDH5_9ACTN</name>